<protein>
    <recommendedName>
        <fullName evidence="7">MotA/TolQ/ExbB proton channel domain-containing protein</fullName>
    </recommendedName>
</protein>
<accession>A0A1S9ZPQ7</accession>
<proteinExistence type="predicted"/>
<dbReference type="EMBL" id="MUXT01000001">
    <property type="protein sequence ID" value="OOR85363.1"/>
    <property type="molecule type" value="Genomic_DNA"/>
</dbReference>
<evidence type="ECO:0008006" key="7">
    <source>
        <dbReference type="Google" id="ProtNLM"/>
    </source>
</evidence>
<dbReference type="Gene3D" id="1.10.287.950">
    <property type="entry name" value="Methyl-accepting chemotaxis protein"/>
    <property type="match status" value="1"/>
</dbReference>
<name>A0A1S9ZPQ7_9GAMM</name>
<dbReference type="Proteomes" id="UP001324384">
    <property type="component" value="Chromosome"/>
</dbReference>
<evidence type="ECO:0000313" key="3">
    <source>
        <dbReference type="EMBL" id="OOR85363.1"/>
    </source>
</evidence>
<keyword evidence="2" id="KW-0812">Transmembrane</keyword>
<feature type="transmembrane region" description="Helical" evidence="2">
    <location>
        <begin position="78"/>
        <end position="95"/>
    </location>
</feature>
<dbReference type="AlphaFoldDB" id="A0A1S9ZPQ7"/>
<evidence type="ECO:0000256" key="1">
    <source>
        <dbReference type="SAM" id="Coils"/>
    </source>
</evidence>
<keyword evidence="2" id="KW-1133">Transmembrane helix</keyword>
<keyword evidence="1" id="KW-0175">Coiled coil</keyword>
<evidence type="ECO:0000313" key="5">
    <source>
        <dbReference type="Proteomes" id="UP000190322"/>
    </source>
</evidence>
<dbReference type="SUPFAM" id="SSF58104">
    <property type="entry name" value="Methyl-accepting chemotaxis protein (MCP) signaling domain"/>
    <property type="match status" value="1"/>
</dbReference>
<evidence type="ECO:0000313" key="4">
    <source>
        <dbReference type="EMBL" id="WQE03619.1"/>
    </source>
</evidence>
<evidence type="ECO:0000256" key="2">
    <source>
        <dbReference type="SAM" id="Phobius"/>
    </source>
</evidence>
<reference evidence="3 5" key="1">
    <citation type="submission" date="2017-02" db="EMBL/GenBank/DDBJ databases">
        <title>Draft genome sequence of Moraxella canis CCUG 8415A type strain.</title>
        <authorList>
            <person name="Engstrom-Jakobsson H."/>
            <person name="Salva-Serra F."/>
            <person name="Thorell K."/>
            <person name="Gonzales-Siles L."/>
            <person name="Karlsson R."/>
            <person name="Boulund F."/>
            <person name="Engstrand L."/>
            <person name="Moore E."/>
        </authorList>
    </citation>
    <scope>NUCLEOTIDE SEQUENCE [LARGE SCALE GENOMIC DNA]</scope>
    <source>
        <strain evidence="3 5">CCUG 8415A</strain>
    </source>
</reference>
<feature type="coiled-coil region" evidence="1">
    <location>
        <begin position="112"/>
        <end position="139"/>
    </location>
</feature>
<feature type="transmembrane region" description="Helical" evidence="2">
    <location>
        <begin position="39"/>
        <end position="58"/>
    </location>
</feature>
<reference evidence="4 6" key="2">
    <citation type="submission" date="2023-12" db="EMBL/GenBank/DDBJ databases">
        <title>Genome sequencing and assembly of bacterial species from a model synthetic community.</title>
        <authorList>
            <person name="Hogle S.L."/>
        </authorList>
    </citation>
    <scope>NUCLEOTIDE SEQUENCE [LARGE SCALE GENOMIC DNA]</scope>
    <source>
        <strain evidence="4 6">HAMBI_2792</strain>
    </source>
</reference>
<organism evidence="3 5">
    <name type="scientific">Moraxella canis</name>
    <dbReference type="NCBI Taxonomy" id="90239"/>
    <lineage>
        <taxon>Bacteria</taxon>
        <taxon>Pseudomonadati</taxon>
        <taxon>Pseudomonadota</taxon>
        <taxon>Gammaproteobacteria</taxon>
        <taxon>Moraxellales</taxon>
        <taxon>Moraxellaceae</taxon>
        <taxon>Moraxella</taxon>
    </lineage>
</organism>
<keyword evidence="6" id="KW-1185">Reference proteome</keyword>
<dbReference type="EMBL" id="CP139961">
    <property type="protein sequence ID" value="WQE03619.1"/>
    <property type="molecule type" value="Genomic_DNA"/>
</dbReference>
<feature type="transmembrane region" description="Helical" evidence="2">
    <location>
        <begin position="6"/>
        <end position="27"/>
    </location>
</feature>
<dbReference type="RefSeq" id="WP_078255232.1">
    <property type="nucleotide sequence ID" value="NZ_CP139961.1"/>
</dbReference>
<sequence>MNVMSSLPLETLFFIIVIVILCFIFHVRYDKNISDKAPTLLTTFGIFATFFAIAFGLLQFNVTNIQDSVPALLDSLKTAFWASVFGVGGALTFKIRDIILPFYDEDYDEEFNRILIEEIRQLREDNNRLLEQSIQSQNEALKNIAQSSSDELVKALEDVIKDFNAKINEQFGENFKQLNEAVGKILVWQKQYTDYIDTSTASLNNIIFNFDKISNNLNSVVNNSDQIIKDFNVFVEQAKNFQSIADNLEKTLGNLNTQRESIQNQLTTLSNLVNQTSNNLPQIENQILGIANTMKNSNEEFHRRIGELATNTERQTGALQQGIEKALTESLTGLGGQLGAMTEKFVRDYNELSNALAQISQITRQYGR</sequence>
<evidence type="ECO:0000313" key="6">
    <source>
        <dbReference type="Proteomes" id="UP001324384"/>
    </source>
</evidence>
<gene>
    <name evidence="3" type="ORF">B0180_00770</name>
    <name evidence="4" type="ORF">U0021_07675</name>
</gene>
<keyword evidence="2" id="KW-0472">Membrane</keyword>
<dbReference type="Proteomes" id="UP000190322">
    <property type="component" value="Unassembled WGS sequence"/>
</dbReference>
<feature type="coiled-coil region" evidence="1">
    <location>
        <begin position="238"/>
        <end position="279"/>
    </location>
</feature>